<gene>
    <name evidence="1" type="ordered locus">SGRA_3695</name>
</gene>
<protein>
    <submittedName>
        <fullName evidence="1">Uncharacterized protein</fullName>
    </submittedName>
</protein>
<dbReference type="EMBL" id="CP002831">
    <property type="protein sequence ID" value="AFC26416.1"/>
    <property type="molecule type" value="Genomic_DNA"/>
</dbReference>
<dbReference type="KEGG" id="sgn:SGRA_3695"/>
<organism evidence="1 2">
    <name type="scientific">Saprospira grandis (strain Lewin)</name>
    <dbReference type="NCBI Taxonomy" id="984262"/>
    <lineage>
        <taxon>Bacteria</taxon>
        <taxon>Pseudomonadati</taxon>
        <taxon>Bacteroidota</taxon>
        <taxon>Saprospiria</taxon>
        <taxon>Saprospirales</taxon>
        <taxon>Saprospiraceae</taxon>
        <taxon>Saprospira</taxon>
    </lineage>
</organism>
<dbReference type="Proteomes" id="UP000007519">
    <property type="component" value="Chromosome"/>
</dbReference>
<sequence>MRFLIFLGLLFNIFACTPGTQGYSCVGGNCIPIADNAQYSSYELCMQLGCIPDSIGYVCDGQSCLQVALDSAQYGSLEACERACR</sequence>
<dbReference type="OrthoDB" id="9850375at2"/>
<accession>H6L6Y6</accession>
<reference evidence="1 2" key="1">
    <citation type="journal article" date="2012" name="Stand. Genomic Sci.">
        <title>Complete genome sequencing and analysis of Saprospira grandis str. Lewin, a predatory marine bacterium.</title>
        <authorList>
            <person name="Saw J.H."/>
            <person name="Yuryev A."/>
            <person name="Kanbe M."/>
            <person name="Hou S."/>
            <person name="Young A.G."/>
            <person name="Aizawa S."/>
            <person name="Alam M."/>
        </authorList>
    </citation>
    <scope>NUCLEOTIDE SEQUENCE [LARGE SCALE GENOMIC DNA]</scope>
    <source>
        <strain evidence="1 2">Lewin</strain>
    </source>
</reference>
<dbReference type="AlphaFoldDB" id="H6L6Y6"/>
<name>H6L6Y6_SAPGL</name>
<dbReference type="HOGENOM" id="CLU_2510797_0_0_10"/>
<proteinExistence type="predicted"/>
<keyword evidence="2" id="KW-1185">Reference proteome</keyword>
<dbReference type="STRING" id="984262.SGRA_3695"/>
<dbReference type="RefSeq" id="WP_015694006.1">
    <property type="nucleotide sequence ID" value="NC_016940.1"/>
</dbReference>
<evidence type="ECO:0000313" key="2">
    <source>
        <dbReference type="Proteomes" id="UP000007519"/>
    </source>
</evidence>
<evidence type="ECO:0000313" key="1">
    <source>
        <dbReference type="EMBL" id="AFC26416.1"/>
    </source>
</evidence>